<evidence type="ECO:0000313" key="2">
    <source>
        <dbReference type="Proteomes" id="UP000002333"/>
    </source>
</evidence>
<name>A0A3F3A3H8_CLOB6</name>
<dbReference type="KEGG" id="cbi:CLJ_B0712"/>
<dbReference type="EMBL" id="CP001083">
    <property type="protein sequence ID" value="ACQ54031.1"/>
    <property type="molecule type" value="Genomic_DNA"/>
</dbReference>
<dbReference type="Proteomes" id="UP000002333">
    <property type="component" value="Chromosome"/>
</dbReference>
<dbReference type="RefSeq" id="WP_003361422.1">
    <property type="nucleotide sequence ID" value="NC_012658.1"/>
</dbReference>
<protein>
    <recommendedName>
        <fullName evidence="3">Mor transcription activator domain-containing protein</fullName>
    </recommendedName>
</protein>
<accession>A0A3F3A3H8</accession>
<dbReference type="InterPro" id="IPR052411">
    <property type="entry name" value="c-mor_Regulatory_Protein"/>
</dbReference>
<dbReference type="NCBIfam" id="NF040785">
    <property type="entry name" value="CD3324_fam"/>
    <property type="match status" value="1"/>
</dbReference>
<evidence type="ECO:0000313" key="1">
    <source>
        <dbReference type="EMBL" id="ACQ54031.1"/>
    </source>
</evidence>
<dbReference type="InterPro" id="IPR009057">
    <property type="entry name" value="Homeodomain-like_sf"/>
</dbReference>
<dbReference type="InterPro" id="IPR049739">
    <property type="entry name" value="YraL-like"/>
</dbReference>
<dbReference type="PANTHER" id="PTHR37812:SF1">
    <property type="entry name" value="MU-LIKE PROPHAGE FLUMU PROTEIN C"/>
    <property type="match status" value="1"/>
</dbReference>
<organism evidence="1 2">
    <name type="scientific">Clostridium botulinum (strain 657 / Type Ba4)</name>
    <dbReference type="NCBI Taxonomy" id="515621"/>
    <lineage>
        <taxon>Bacteria</taxon>
        <taxon>Bacillati</taxon>
        <taxon>Bacillota</taxon>
        <taxon>Clostridia</taxon>
        <taxon>Eubacteriales</taxon>
        <taxon>Clostridiaceae</taxon>
        <taxon>Clostridium</taxon>
    </lineage>
</organism>
<reference evidence="2" key="2">
    <citation type="submission" date="2008-05" db="EMBL/GenBank/DDBJ databases">
        <title>Genome sequence of Clostridium botulinum Ba4 strain 657.</title>
        <authorList>
            <person name="Shrivastava S."/>
            <person name="Brown J.L."/>
            <person name="Bruce D."/>
            <person name="Detter C."/>
            <person name="Munk C."/>
            <person name="Smith L.A."/>
            <person name="Smith T.J."/>
            <person name="Sutton G."/>
            <person name="Brettin T.S."/>
        </authorList>
    </citation>
    <scope>NUCLEOTIDE SEQUENCE [LARGE SCALE GENOMIC DNA]</scope>
    <source>
        <strain evidence="2">657 / Type Ba4</strain>
    </source>
</reference>
<proteinExistence type="predicted"/>
<dbReference type="PANTHER" id="PTHR37812">
    <property type="entry name" value="MU-LIKE PROPHAGE FLUMU PROTEIN C"/>
    <property type="match status" value="1"/>
</dbReference>
<dbReference type="Gene3D" id="1.10.10.60">
    <property type="entry name" value="Homeodomain-like"/>
    <property type="match status" value="1"/>
</dbReference>
<reference evidence="1 2" key="1">
    <citation type="journal article" date="2007" name="PLoS ONE">
        <title>Analysis of the neurotoxin complex genes in Clostridium botulinum A1-A4 and B1 strains: BoNT/A3, /Ba4 and /B1 clusters are located within plasmids.</title>
        <authorList>
            <person name="Smith T.J."/>
            <person name="Hill K.K."/>
            <person name="Foley B.T."/>
            <person name="Detter J.C."/>
            <person name="Munk A.C."/>
            <person name="Bruce D.C."/>
            <person name="Doggett N.A."/>
            <person name="Smith L.A."/>
            <person name="Marks J.D."/>
            <person name="Xie G."/>
            <person name="Brettin T.S."/>
        </authorList>
    </citation>
    <scope>NUCLEOTIDE SEQUENCE [LARGE SCALE GENOMIC DNA]</scope>
    <source>
        <strain evidence="2">657 / Type Ba4</strain>
    </source>
</reference>
<gene>
    <name evidence="1" type="ordered locus">CLJ_B0712</name>
</gene>
<dbReference type="AlphaFoldDB" id="A0A3F3A3H8"/>
<evidence type="ECO:0008006" key="3">
    <source>
        <dbReference type="Google" id="ProtNLM"/>
    </source>
</evidence>
<dbReference type="SUPFAM" id="SSF46689">
    <property type="entry name" value="Homeodomain-like"/>
    <property type="match status" value="1"/>
</dbReference>
<sequence length="87" mass="10331">MKYLNANKVLPDFLVKELQNYVQGDYLYVPIEKDKHKKWGELSGCRNEIEIRNQEIIDKHMNGASIEELSDTYYLSIHAVRKIIYKK</sequence>